<feature type="region of interest" description="Disordered" evidence="2">
    <location>
        <begin position="512"/>
        <end position="596"/>
    </location>
</feature>
<feature type="domain" description="Zn(2)-C6 fungal-type" evidence="3">
    <location>
        <begin position="502"/>
        <end position="532"/>
    </location>
</feature>
<dbReference type="RefSeq" id="XP_051362273.1">
    <property type="nucleotide sequence ID" value="XM_051506489.1"/>
</dbReference>
<proteinExistence type="predicted"/>
<keyword evidence="5" id="KW-1185">Reference proteome</keyword>
<evidence type="ECO:0000256" key="1">
    <source>
        <dbReference type="ARBA" id="ARBA00023242"/>
    </source>
</evidence>
<dbReference type="InterPro" id="IPR053157">
    <property type="entry name" value="Sterol_Uptake_Regulator"/>
</dbReference>
<evidence type="ECO:0000256" key="2">
    <source>
        <dbReference type="SAM" id="MobiDB-lite"/>
    </source>
</evidence>
<dbReference type="Proteomes" id="UP001055219">
    <property type="component" value="Unassembled WGS sequence"/>
</dbReference>
<feature type="region of interest" description="Disordered" evidence="2">
    <location>
        <begin position="964"/>
        <end position="1003"/>
    </location>
</feature>
<dbReference type="PANTHER" id="PTHR47784:SF5">
    <property type="entry name" value="STEROL UPTAKE CONTROL PROTEIN 2"/>
    <property type="match status" value="1"/>
</dbReference>
<feature type="compositionally biased region" description="Low complexity" evidence="2">
    <location>
        <begin position="878"/>
        <end position="889"/>
    </location>
</feature>
<feature type="compositionally biased region" description="Basic residues" evidence="2">
    <location>
        <begin position="299"/>
        <end position="308"/>
    </location>
</feature>
<dbReference type="SUPFAM" id="SSF57701">
    <property type="entry name" value="Zn2/Cys6 DNA-binding domain"/>
    <property type="match status" value="1"/>
</dbReference>
<dbReference type="InterPro" id="IPR036864">
    <property type="entry name" value="Zn2-C6_fun-type_DNA-bd_sf"/>
</dbReference>
<feature type="compositionally biased region" description="Polar residues" evidence="2">
    <location>
        <begin position="645"/>
        <end position="654"/>
    </location>
</feature>
<dbReference type="PROSITE" id="PS00463">
    <property type="entry name" value="ZN2_CY6_FUNGAL_1"/>
    <property type="match status" value="1"/>
</dbReference>
<dbReference type="GO" id="GO:0001228">
    <property type="term" value="F:DNA-binding transcription activator activity, RNA polymerase II-specific"/>
    <property type="evidence" value="ECO:0007669"/>
    <property type="project" value="TreeGrafter"/>
</dbReference>
<feature type="compositionally biased region" description="Polar residues" evidence="2">
    <location>
        <begin position="434"/>
        <end position="453"/>
    </location>
</feature>
<feature type="region of interest" description="Disordered" evidence="2">
    <location>
        <begin position="421"/>
        <end position="498"/>
    </location>
</feature>
<dbReference type="CDD" id="cd00067">
    <property type="entry name" value="GAL4"/>
    <property type="match status" value="1"/>
</dbReference>
<feature type="compositionally biased region" description="Acidic residues" evidence="2">
    <location>
        <begin position="548"/>
        <end position="568"/>
    </location>
</feature>
<feature type="compositionally biased region" description="Low complexity" evidence="2">
    <location>
        <begin position="702"/>
        <end position="742"/>
    </location>
</feature>
<dbReference type="SMART" id="SM00066">
    <property type="entry name" value="GAL4"/>
    <property type="match status" value="1"/>
</dbReference>
<sequence length="1003" mass="107477">MADFLASFGVSTDTSAKPSKKKQCASADELADKLQTILDENTNETRADHVTSNLKLSSSAQFDLSLTESENDALEGLNNVDPSLGGVRSATLSADPAGGTTTRLVQASDTIMNQSDNPVLQRAVAKHVIGALSSRDHSTWVLRDLSRGSSGWIFSYICKASLQHWTRQNAKNPTTAVIGDCTLRVPDPVLMSRPAFDCRGSITITFNRKDRCISVRYDHTLLHKTVEELSKAYPTPERVFGPGYERQQQQKLQAREQKKKLKQKTPREPKGEGEGKEKRRKKKRDAPADGEAGADGERPKKRHKKRKKSAEETATGTAGEAVMPPDYPGARLPNEQGEQNWGSYAQASQATLPAPATGSLPFNISPEEAARRLAIARKLLSDHGVNPDSLSVDQMNIFSNQSPALQQDSVQMLAKYGAERLQIIHPSNKDKPSSEGTTERAQQATPSGPTTSKELAPDAKPTKSGRKSKPTPKAANGDQTTVHGSNETPSKSHRKLGKSRLSCLCCKTRRVKCPKERPSCSECQSEGQPCEYPPQKPRSRKSGPVITIEEDEDEDEDEDDEEEEEEGVIETTIAEHAGIDGSRQQGDAAHATVAAGDASSYNQMPVADMLTPSVDPPHGHDQEGYLDAGAHLNMAQSAYPALPDSSLNTTSDTVMASAKTVSPGKGRHRLKTSAGSPSQQSLPQGSGGHGTAAVGSGSSWMAGNNVATANSSSSSNNKNHNNTTMSPILAQQAMLGQQQARQSSPLMSTNSPQLRDNAAQPAHHNNTTPTQAQQSPQMMAAMQTQARRSPFQAQQQQRAMSQHGQRAHTRTPNADALSRAYPPHAPTQPIQQAAPPPNNDLVASSAYNDYGRYAGNNAAANDASHRIAYEPYSQQERTTAAPTSTSYPAFDMSRGGSTTMSMNAAATTMASTHNSQESTAGPWSGSSRSSQPHDRASGFGSSGSYGQPTTDSALLSNFDMRANSQNRGRAGYATQTQPVGSQGPWSYFGGPENNSGSNGSGWV</sequence>
<feature type="compositionally biased region" description="Low complexity" evidence="2">
    <location>
        <begin position="673"/>
        <end position="684"/>
    </location>
</feature>
<feature type="compositionally biased region" description="Polar residues" evidence="2">
    <location>
        <begin position="743"/>
        <end position="754"/>
    </location>
</feature>
<evidence type="ECO:0000259" key="3">
    <source>
        <dbReference type="PROSITE" id="PS50048"/>
    </source>
</evidence>
<evidence type="ECO:0000313" key="4">
    <source>
        <dbReference type="EMBL" id="KAI6781417.1"/>
    </source>
</evidence>
<dbReference type="PRINTS" id="PR00755">
    <property type="entry name" value="AFLATOXINBRP"/>
</dbReference>
<feature type="compositionally biased region" description="Polar residues" evidence="2">
    <location>
        <begin position="477"/>
        <end position="489"/>
    </location>
</feature>
<dbReference type="PANTHER" id="PTHR47784">
    <property type="entry name" value="STEROL UPTAKE CONTROL PROTEIN 2"/>
    <property type="match status" value="1"/>
</dbReference>
<dbReference type="AlphaFoldDB" id="A0A9Q0BDI4"/>
<feature type="compositionally biased region" description="Low complexity" evidence="2">
    <location>
        <begin position="312"/>
        <end position="321"/>
    </location>
</feature>
<feature type="compositionally biased region" description="Basic and acidic residues" evidence="2">
    <location>
        <begin position="265"/>
        <end position="277"/>
    </location>
</feature>
<dbReference type="PROSITE" id="PS50048">
    <property type="entry name" value="ZN2_CY6_FUNGAL_2"/>
    <property type="match status" value="1"/>
</dbReference>
<dbReference type="InterPro" id="IPR001138">
    <property type="entry name" value="Zn2Cys6_DnaBD"/>
</dbReference>
<dbReference type="EMBL" id="JAGIXG020000022">
    <property type="protein sequence ID" value="KAI6781417.1"/>
    <property type="molecule type" value="Genomic_DNA"/>
</dbReference>
<feature type="region of interest" description="Disordered" evidence="2">
    <location>
        <begin position="640"/>
        <end position="845"/>
    </location>
</feature>
<feature type="compositionally biased region" description="Polar residues" evidence="2">
    <location>
        <begin position="942"/>
        <end position="952"/>
    </location>
</feature>
<feature type="region of interest" description="Disordered" evidence="2">
    <location>
        <begin position="906"/>
        <end position="952"/>
    </location>
</feature>
<evidence type="ECO:0000313" key="5">
    <source>
        <dbReference type="Proteomes" id="UP001055219"/>
    </source>
</evidence>
<feature type="region of interest" description="Disordered" evidence="2">
    <location>
        <begin position="872"/>
        <end position="894"/>
    </location>
</feature>
<feature type="compositionally biased region" description="Polar residues" evidence="2">
    <location>
        <begin position="336"/>
        <end position="351"/>
    </location>
</feature>
<dbReference type="OrthoDB" id="3249161at2759"/>
<accession>A0A9Q0BDI4</accession>
<keyword evidence="1" id="KW-0539">Nucleus</keyword>
<reference evidence="4" key="1">
    <citation type="journal article" date="2021" name="J Fungi (Basel)">
        <title>Genomic and Metabolomic Analyses of the Marine Fungus Emericellopsis cladophorae: Insights into Saltwater Adaptability Mechanisms and Its Biosynthetic Potential.</title>
        <authorList>
            <person name="Goncalves M.F.M."/>
            <person name="Hilario S."/>
            <person name="Van de Peer Y."/>
            <person name="Esteves A.C."/>
            <person name="Alves A."/>
        </authorList>
    </citation>
    <scope>NUCLEOTIDE SEQUENCE</scope>
    <source>
        <strain evidence="4">MUM 19.33</strain>
    </source>
</reference>
<feature type="compositionally biased region" description="Polar residues" evidence="2">
    <location>
        <begin position="913"/>
        <end position="930"/>
    </location>
</feature>
<comment type="caution">
    <text evidence="4">The sequence shown here is derived from an EMBL/GenBank/DDBJ whole genome shotgun (WGS) entry which is preliminary data.</text>
</comment>
<feature type="compositionally biased region" description="Low complexity" evidence="2">
    <location>
        <begin position="586"/>
        <end position="596"/>
    </location>
</feature>
<name>A0A9Q0BDI4_9HYPO</name>
<dbReference type="GeneID" id="75828822"/>
<feature type="compositionally biased region" description="Low complexity" evidence="2">
    <location>
        <begin position="767"/>
        <end position="804"/>
    </location>
</feature>
<reference evidence="4" key="2">
    <citation type="submission" date="2022-07" db="EMBL/GenBank/DDBJ databases">
        <authorList>
            <person name="Goncalves M.F.M."/>
            <person name="Hilario S."/>
            <person name="Van De Peer Y."/>
            <person name="Esteves A.C."/>
            <person name="Alves A."/>
        </authorList>
    </citation>
    <scope>NUCLEOTIDE SEQUENCE</scope>
    <source>
        <strain evidence="4">MUM 19.33</strain>
    </source>
</reference>
<feature type="compositionally biased region" description="Polar residues" evidence="2">
    <location>
        <begin position="964"/>
        <end position="984"/>
    </location>
</feature>
<dbReference type="Pfam" id="PF00172">
    <property type="entry name" value="Zn_clus"/>
    <property type="match status" value="1"/>
</dbReference>
<gene>
    <name evidence="4" type="ORF">J7T54_002310</name>
</gene>
<feature type="region of interest" description="Disordered" evidence="2">
    <location>
        <begin position="233"/>
        <end position="363"/>
    </location>
</feature>
<dbReference type="Gene3D" id="4.10.240.10">
    <property type="entry name" value="Zn(2)-C6 fungal-type DNA-binding domain"/>
    <property type="match status" value="1"/>
</dbReference>
<organism evidence="4 5">
    <name type="scientific">Emericellopsis cladophorae</name>
    <dbReference type="NCBI Taxonomy" id="2686198"/>
    <lineage>
        <taxon>Eukaryota</taxon>
        <taxon>Fungi</taxon>
        <taxon>Dikarya</taxon>
        <taxon>Ascomycota</taxon>
        <taxon>Pezizomycotina</taxon>
        <taxon>Sordariomycetes</taxon>
        <taxon>Hypocreomycetidae</taxon>
        <taxon>Hypocreales</taxon>
        <taxon>Bionectriaceae</taxon>
        <taxon>Emericellopsis</taxon>
    </lineage>
</organism>
<protein>
    <recommendedName>
        <fullName evidence="3">Zn(2)-C6 fungal-type domain-containing protein</fullName>
    </recommendedName>
</protein>
<dbReference type="GO" id="GO:0008270">
    <property type="term" value="F:zinc ion binding"/>
    <property type="evidence" value="ECO:0007669"/>
    <property type="project" value="InterPro"/>
</dbReference>